<evidence type="ECO:0000313" key="2">
    <source>
        <dbReference type="Proteomes" id="UP000003824"/>
    </source>
</evidence>
<organism evidence="1 2">
    <name type="scientific">Streptomyces viridosporus (strain ATCC 14672 / DSM 40746 / JCM 4963 / KCTC 9882 / NRRL B-12104 / FH 1290)</name>
    <name type="common">Streptomyces ghanaensis</name>
    <dbReference type="NCBI Taxonomy" id="566461"/>
    <lineage>
        <taxon>Bacteria</taxon>
        <taxon>Bacillati</taxon>
        <taxon>Actinomycetota</taxon>
        <taxon>Actinomycetes</taxon>
        <taxon>Kitasatosporales</taxon>
        <taxon>Streptomycetaceae</taxon>
        <taxon>Streptomyces</taxon>
    </lineage>
</organism>
<accession>D6A4A7</accession>
<proteinExistence type="predicted"/>
<dbReference type="AlphaFoldDB" id="D6A4A7"/>
<dbReference type="EMBL" id="DS999641">
    <property type="protein sequence ID" value="EFE65747.2"/>
    <property type="molecule type" value="Genomic_DNA"/>
</dbReference>
<dbReference type="RefSeq" id="WP_004980457.1">
    <property type="nucleotide sequence ID" value="NZ_DS999641.1"/>
</dbReference>
<evidence type="ECO:0000313" key="1">
    <source>
        <dbReference type="EMBL" id="EFE65747.2"/>
    </source>
</evidence>
<reference evidence="2" key="1">
    <citation type="submission" date="2008-12" db="EMBL/GenBank/DDBJ databases">
        <title>Annotation of Streptomyces ghanaensis ATCC 14672.</title>
        <authorList>
            <consortium name="The Broad Institute Genome Sequencing Platform"/>
            <consortium name="Broad Institute Microbial Sequencing Center"/>
            <person name="Fischbach M."/>
            <person name="Ward D."/>
            <person name="Young S."/>
            <person name="Kodira C.D."/>
            <person name="Zeng Q."/>
            <person name="Koehrsen M."/>
            <person name="Godfrey P."/>
            <person name="Alvarado L."/>
            <person name="Berlin A.M."/>
            <person name="Borenstein D."/>
            <person name="Chen Z."/>
            <person name="Engels R."/>
            <person name="Freedman E."/>
            <person name="Gellesch M."/>
            <person name="Goldberg J."/>
            <person name="Griggs A."/>
            <person name="Gujja S."/>
            <person name="Heiman D.I."/>
            <person name="Hepburn T.A."/>
            <person name="Howarth C."/>
            <person name="Jen D."/>
            <person name="Larson L."/>
            <person name="Lewis B."/>
            <person name="Mehta T."/>
            <person name="Park D."/>
            <person name="Pearson M."/>
            <person name="Roberts A."/>
            <person name="Saif S."/>
            <person name="Shea T.D."/>
            <person name="Shenoy N."/>
            <person name="Sisk P."/>
            <person name="Stolte C."/>
            <person name="Sykes S.N."/>
            <person name="Walk T."/>
            <person name="White J."/>
            <person name="Yandava C."/>
            <person name="Straight P."/>
            <person name="Clardy J."/>
            <person name="Hung D."/>
            <person name="Kolter R."/>
            <person name="Mekalanos J."/>
            <person name="Walker S."/>
            <person name="Walsh C.T."/>
            <person name="Wieland B.L.C."/>
            <person name="Ilzarbe M."/>
            <person name="Galagan J."/>
            <person name="Nusbaum C."/>
            <person name="Birren B."/>
        </authorList>
    </citation>
    <scope>NUCLEOTIDE SEQUENCE [LARGE SCALE GENOMIC DNA]</scope>
    <source>
        <strain evidence="2">ATCC 14672 / DSM 40746 / JCM 4963 / KCTC 9882 / NRRL B-12104 / FH 1290</strain>
    </source>
</reference>
<sequence length="195" mass="20724">MTAPDKYGQNVQVWQMTDPPSIPGAAQALADGIIPHTLMWFASASQRGATLTAPEEGMATWLKDANRLDIYNGSAWVTPEPSLVTSTTGLSAAAGFSVLDFFGHRQGKVVSIDLYLTRTGGKLALVNGNLPDLVAATVPSAWRPTHSTITGCWDNGIVHGGFVIGTDGIVTLRTANDDIDGGTNLRFHITFLRTT</sequence>
<name>D6A4A7_STRV1</name>
<dbReference type="Proteomes" id="UP000003824">
    <property type="component" value="Unassembled WGS sequence"/>
</dbReference>
<protein>
    <submittedName>
        <fullName evidence="1">Predicted protein</fullName>
    </submittedName>
</protein>
<gene>
    <name evidence="1" type="ORF">SSFG_01001</name>
</gene>